<dbReference type="FunFam" id="3.40.50.300:FF:000299">
    <property type="entry name" value="ABC transporter ATP-binding protein/permease"/>
    <property type="match status" value="1"/>
</dbReference>
<dbReference type="GO" id="GO:0016887">
    <property type="term" value="F:ATP hydrolysis activity"/>
    <property type="evidence" value="ECO:0007669"/>
    <property type="project" value="InterPro"/>
</dbReference>
<dbReference type="PANTHER" id="PTHR24221:SF606">
    <property type="entry name" value="COLICIN V SECRETION-PROCESSING ATP-BINDING PROTEIN"/>
    <property type="match status" value="1"/>
</dbReference>
<evidence type="ECO:0000313" key="17">
    <source>
        <dbReference type="EMBL" id="RQP23679.1"/>
    </source>
</evidence>
<dbReference type="InterPro" id="IPR011527">
    <property type="entry name" value="ABC1_TM_dom"/>
</dbReference>
<dbReference type="GO" id="GO:0031640">
    <property type="term" value="P:killing of cells of another organism"/>
    <property type="evidence" value="ECO:0007669"/>
    <property type="project" value="UniProtKB-KW"/>
</dbReference>
<keyword evidence="8 13" id="KW-1133">Transmembrane helix</keyword>
<dbReference type="GO" id="GO:0034040">
    <property type="term" value="F:ATPase-coupled lipid transmembrane transporter activity"/>
    <property type="evidence" value="ECO:0007669"/>
    <property type="project" value="TreeGrafter"/>
</dbReference>
<dbReference type="Pfam" id="PF00664">
    <property type="entry name" value="ABC_membrane"/>
    <property type="match status" value="1"/>
</dbReference>
<dbReference type="InterPro" id="IPR027417">
    <property type="entry name" value="P-loop_NTPase"/>
</dbReference>
<evidence type="ECO:0000256" key="13">
    <source>
        <dbReference type="SAM" id="Phobius"/>
    </source>
</evidence>
<dbReference type="PANTHER" id="PTHR24221">
    <property type="entry name" value="ATP-BINDING CASSETTE SUB-FAMILY B"/>
    <property type="match status" value="1"/>
</dbReference>
<dbReference type="OrthoDB" id="8554730at2"/>
<keyword evidence="2" id="KW-0813">Transport</keyword>
<dbReference type="InterPro" id="IPR039421">
    <property type="entry name" value="Type_1_exporter"/>
</dbReference>
<comment type="caution">
    <text evidence="17">The sequence shown here is derived from an EMBL/GenBank/DDBJ whole genome shotgun (WGS) entry which is preliminary data.</text>
</comment>
<dbReference type="PROSITE" id="PS50990">
    <property type="entry name" value="PEPTIDASE_C39"/>
    <property type="match status" value="1"/>
</dbReference>
<evidence type="ECO:0000256" key="12">
    <source>
        <dbReference type="ARBA" id="ARBA00072252"/>
    </source>
</evidence>
<dbReference type="PROSITE" id="PS00211">
    <property type="entry name" value="ABC_TRANSPORTER_1"/>
    <property type="match status" value="1"/>
</dbReference>
<dbReference type="GO" id="GO:0005886">
    <property type="term" value="C:plasma membrane"/>
    <property type="evidence" value="ECO:0007669"/>
    <property type="project" value="UniProtKB-SubCell"/>
</dbReference>
<dbReference type="CDD" id="cd18567">
    <property type="entry name" value="ABC_6TM_CvaB_RaxB_like"/>
    <property type="match status" value="1"/>
</dbReference>
<dbReference type="CDD" id="cd03246">
    <property type="entry name" value="ABCC_Protease_Secretion"/>
    <property type="match status" value="1"/>
</dbReference>
<dbReference type="SUPFAM" id="SSF90123">
    <property type="entry name" value="ABC transporter transmembrane region"/>
    <property type="match status" value="1"/>
</dbReference>
<evidence type="ECO:0000256" key="2">
    <source>
        <dbReference type="ARBA" id="ARBA00022448"/>
    </source>
</evidence>
<comment type="subcellular location">
    <subcellularLocation>
        <location evidence="1">Cell membrane</location>
        <topology evidence="1">Multi-pass membrane protein</topology>
    </subcellularLocation>
</comment>
<evidence type="ECO:0000259" key="16">
    <source>
        <dbReference type="PROSITE" id="PS50990"/>
    </source>
</evidence>
<dbReference type="SUPFAM" id="SSF52540">
    <property type="entry name" value="P-loop containing nucleoside triphosphate hydrolases"/>
    <property type="match status" value="1"/>
</dbReference>
<evidence type="ECO:0000256" key="9">
    <source>
        <dbReference type="ARBA" id="ARBA00023136"/>
    </source>
</evidence>
<feature type="transmembrane region" description="Helical" evidence="13">
    <location>
        <begin position="388"/>
        <end position="410"/>
    </location>
</feature>
<dbReference type="InterPro" id="IPR033838">
    <property type="entry name" value="CvaB_peptidase"/>
</dbReference>
<evidence type="ECO:0000256" key="3">
    <source>
        <dbReference type="ARBA" id="ARBA00022475"/>
    </source>
</evidence>
<proteinExistence type="inferred from homology"/>
<evidence type="ECO:0000256" key="5">
    <source>
        <dbReference type="ARBA" id="ARBA00022735"/>
    </source>
</evidence>
<feature type="transmembrane region" description="Helical" evidence="13">
    <location>
        <begin position="301"/>
        <end position="322"/>
    </location>
</feature>
<evidence type="ECO:0000256" key="11">
    <source>
        <dbReference type="ARBA" id="ARBA00061173"/>
    </source>
</evidence>
<dbReference type="Gene3D" id="3.40.50.300">
    <property type="entry name" value="P-loop containing nucleotide triphosphate hydrolases"/>
    <property type="match status" value="1"/>
</dbReference>
<dbReference type="PROSITE" id="PS50929">
    <property type="entry name" value="ABC_TM1F"/>
    <property type="match status" value="1"/>
</dbReference>
<dbReference type="EMBL" id="QUSW01000004">
    <property type="protein sequence ID" value="RQP23679.1"/>
    <property type="molecule type" value="Genomic_DNA"/>
</dbReference>
<keyword evidence="5" id="KW-0204">Cytolysis</keyword>
<reference evidence="17 18" key="1">
    <citation type="submission" date="2018-08" db="EMBL/GenBank/DDBJ databases">
        <authorList>
            <person name="Khan S.A."/>
            <person name="Jeon C.O."/>
            <person name="Chun B.H."/>
            <person name="Jeong S.E."/>
        </authorList>
    </citation>
    <scope>NUCLEOTIDE SEQUENCE [LARGE SCALE GENOMIC DNA]</scope>
    <source>
        <strain evidence="17 18">S-16</strain>
    </source>
</reference>
<comment type="similarity">
    <text evidence="11">Belongs to the ABC transporter superfamily. Cyclolysin exporter (TC 3.A.1.109.2) family.</text>
</comment>
<keyword evidence="6" id="KW-0547">Nucleotide-binding</keyword>
<dbReference type="PROSITE" id="PS50893">
    <property type="entry name" value="ABC_TRANSPORTER_2"/>
    <property type="match status" value="1"/>
</dbReference>
<dbReference type="InterPro" id="IPR003439">
    <property type="entry name" value="ABC_transporter-like_ATP-bd"/>
</dbReference>
<keyword evidence="9 13" id="KW-0472">Membrane</keyword>
<dbReference type="Gene3D" id="3.90.70.10">
    <property type="entry name" value="Cysteine proteinases"/>
    <property type="match status" value="1"/>
</dbReference>
<keyword evidence="3" id="KW-1003">Cell membrane</keyword>
<name>A0A3N7JRQ4_9BURK</name>
<dbReference type="GO" id="GO:0005524">
    <property type="term" value="F:ATP binding"/>
    <property type="evidence" value="ECO:0007669"/>
    <property type="project" value="UniProtKB-KW"/>
</dbReference>
<dbReference type="AlphaFoldDB" id="A0A3N7JRQ4"/>
<dbReference type="Pfam" id="PF00005">
    <property type="entry name" value="ABC_tran"/>
    <property type="match status" value="1"/>
</dbReference>
<dbReference type="RefSeq" id="WP_124541398.1">
    <property type="nucleotide sequence ID" value="NZ_QUSW01000004.1"/>
</dbReference>
<feature type="transmembrane region" description="Helical" evidence="13">
    <location>
        <begin position="165"/>
        <end position="185"/>
    </location>
</feature>
<feature type="domain" description="ABC transporter" evidence="14">
    <location>
        <begin position="484"/>
        <end position="715"/>
    </location>
</feature>
<evidence type="ECO:0000313" key="18">
    <source>
        <dbReference type="Proteomes" id="UP000267464"/>
    </source>
</evidence>
<evidence type="ECO:0000256" key="10">
    <source>
        <dbReference type="ARBA" id="ARBA00055355"/>
    </source>
</evidence>
<evidence type="ECO:0000259" key="15">
    <source>
        <dbReference type="PROSITE" id="PS50929"/>
    </source>
</evidence>
<dbReference type="InterPro" id="IPR005074">
    <property type="entry name" value="Peptidase_C39"/>
</dbReference>
<accession>A0A3N7JRQ4</accession>
<sequence length="715" mass="78894">MSALSRLEWGGKRLPFVFQAEAAECGLACLAMVAGYHGHRTDLGHLRARFSVSLRGVNLQHMVDMADALSLASRPVRLDIEEMPELKTPCILHWDLNHFVVLHKADARGIVIHDPAIGVRRLAYAEVSKHFTGVALELTPNDSFEAVDSRRKVTLRGLMGKTEGLGRALSLVLVMALALEAFALLAPMFNQWVVDEALVSSDRGLLNLLVIGFALMLVAQTAISLARGWTVMYLSTHVNLQWAANVFSHLLRLPVAWFERRHLGDVVSRFGSIASIQRTLTTGFVEGILDGLMALATGAMMLLYSPALSLVVFASVVLYALLRMVSYRPLREANVESLVLSATAQSCFLETLRGVQAIKLFGRELERRTRWLNLTVDSVNRDVRTQKFMLWFGIANTLVFGLEKLLVFWFGAHMVMDGSFTVGMLFAFASYQGQFTARLGSLIDKGMELRMLSLHGERLADIVLEPPEQDEARVSRGAELTPRIELVDVGFRYSEMQPWVLRHLNLAVEPGESLALVGASGCGKTTLVKLVLGLLPPTEGEIRYGGVPIDQLGQRAYRELLAVVMQDDHLLSGSLADNIAFFDPKPDATRIEMCARMAAVHDDIAAMPMAYHTLTGDMGTTLSGGQKQRVLLARALYKSPKVLVLDEATSHLDVERERLVNDSIRSLQVTRICVAHRPETIAMADRVVVMAGGCIVQDLRQVRSEPPAARELEVA</sequence>
<reference evidence="17 18" key="2">
    <citation type="submission" date="2018-12" db="EMBL/GenBank/DDBJ databases">
        <title>Rhizobacter gummiphilus sp. nov., a rubber-degrading bacterium isolated from the soil of a botanical garden in Japan.</title>
        <authorList>
            <person name="Shunsuke S.S."/>
        </authorList>
    </citation>
    <scope>NUCLEOTIDE SEQUENCE [LARGE SCALE GENOMIC DNA]</scope>
    <source>
        <strain evidence="17 18">S-16</strain>
    </source>
</reference>
<feature type="transmembrane region" description="Helical" evidence="13">
    <location>
        <begin position="205"/>
        <end position="226"/>
    </location>
</feature>
<dbReference type="InterPro" id="IPR003593">
    <property type="entry name" value="AAA+_ATPase"/>
</dbReference>
<evidence type="ECO:0000256" key="8">
    <source>
        <dbReference type="ARBA" id="ARBA00022989"/>
    </source>
</evidence>
<dbReference type="Proteomes" id="UP000267464">
    <property type="component" value="Unassembled WGS sequence"/>
</dbReference>
<protein>
    <recommendedName>
        <fullName evidence="12">Cyclolysin secretion/processing ATP-binding protein CyaB</fullName>
    </recommendedName>
</protein>
<organism evidence="17 18">
    <name type="scientific">Piscinibacter terrae</name>
    <dbReference type="NCBI Taxonomy" id="2496871"/>
    <lineage>
        <taxon>Bacteria</taxon>
        <taxon>Pseudomonadati</taxon>
        <taxon>Pseudomonadota</taxon>
        <taxon>Betaproteobacteria</taxon>
        <taxon>Burkholderiales</taxon>
        <taxon>Sphaerotilaceae</taxon>
        <taxon>Piscinibacter</taxon>
    </lineage>
</organism>
<keyword evidence="18" id="KW-1185">Reference proteome</keyword>
<dbReference type="CDD" id="cd02419">
    <property type="entry name" value="Peptidase_C39C"/>
    <property type="match status" value="1"/>
</dbReference>
<keyword evidence="7" id="KW-0067">ATP-binding</keyword>
<keyword evidence="5" id="KW-0354">Hemolysis</keyword>
<dbReference type="InterPro" id="IPR017871">
    <property type="entry name" value="ABC_transporter-like_CS"/>
</dbReference>
<dbReference type="SMART" id="SM00382">
    <property type="entry name" value="AAA"/>
    <property type="match status" value="1"/>
</dbReference>
<feature type="domain" description="ABC transmembrane type-1" evidence="15">
    <location>
        <begin position="171"/>
        <end position="451"/>
    </location>
</feature>
<evidence type="ECO:0000256" key="1">
    <source>
        <dbReference type="ARBA" id="ARBA00004651"/>
    </source>
</evidence>
<feature type="domain" description="Peptidase C39" evidence="16">
    <location>
        <begin position="19"/>
        <end position="138"/>
    </location>
</feature>
<comment type="function">
    <text evidence="10">Involved in the export of calmodulin-sensitive adenylate cyclase-hemolysin (cyclolysin).</text>
</comment>
<gene>
    <name evidence="17" type="ORF">DZC73_16240</name>
</gene>
<dbReference type="GO" id="GO:0006508">
    <property type="term" value="P:proteolysis"/>
    <property type="evidence" value="ECO:0007669"/>
    <property type="project" value="InterPro"/>
</dbReference>
<dbReference type="Gene3D" id="1.20.1560.10">
    <property type="entry name" value="ABC transporter type 1, transmembrane domain"/>
    <property type="match status" value="1"/>
</dbReference>
<dbReference type="GO" id="GO:0008234">
    <property type="term" value="F:cysteine-type peptidase activity"/>
    <property type="evidence" value="ECO:0007669"/>
    <property type="project" value="InterPro"/>
</dbReference>
<evidence type="ECO:0000256" key="7">
    <source>
        <dbReference type="ARBA" id="ARBA00022840"/>
    </source>
</evidence>
<evidence type="ECO:0000256" key="4">
    <source>
        <dbReference type="ARBA" id="ARBA00022692"/>
    </source>
</evidence>
<dbReference type="Pfam" id="PF03412">
    <property type="entry name" value="Peptidase_C39"/>
    <property type="match status" value="1"/>
</dbReference>
<keyword evidence="4 13" id="KW-0812">Transmembrane</keyword>
<evidence type="ECO:0000259" key="14">
    <source>
        <dbReference type="PROSITE" id="PS50893"/>
    </source>
</evidence>
<dbReference type="GO" id="GO:0140359">
    <property type="term" value="F:ABC-type transporter activity"/>
    <property type="evidence" value="ECO:0007669"/>
    <property type="project" value="InterPro"/>
</dbReference>
<evidence type="ECO:0000256" key="6">
    <source>
        <dbReference type="ARBA" id="ARBA00022741"/>
    </source>
</evidence>
<dbReference type="InterPro" id="IPR036640">
    <property type="entry name" value="ABC1_TM_sf"/>
</dbReference>